<dbReference type="AlphaFoldDB" id="A0A6P7H697"/>
<reference evidence="2" key="1">
    <citation type="submission" date="2025-08" db="UniProtKB">
        <authorList>
            <consortium name="RefSeq"/>
        </authorList>
    </citation>
    <scope>IDENTIFICATION</scope>
    <source>
        <tissue evidence="2">Whole insect</tissue>
    </source>
</reference>
<accession>A0A6P7H697</accession>
<feature type="coiled-coil region" evidence="1">
    <location>
        <begin position="99"/>
        <end position="129"/>
    </location>
</feature>
<dbReference type="RefSeq" id="XP_028151490.1">
    <property type="nucleotide sequence ID" value="XM_028295689.1"/>
</dbReference>
<gene>
    <name evidence="2" type="primary">LOC114344861</name>
</gene>
<evidence type="ECO:0000256" key="1">
    <source>
        <dbReference type="SAM" id="Coils"/>
    </source>
</evidence>
<sequence length="136" mass="15742">MPKNIKIQQNVMVKKPKLDSAPLDKPKKSVDLTLDDDSLFNYLMKSIDIPSYQSASTSIASTSSTSTDFTVENFNKAIEEKYNHIYSQYQSWTMLLEKLKVYESEKDALEQKERKMEEELTSIKTKKQKYIATITN</sequence>
<evidence type="ECO:0000313" key="2">
    <source>
        <dbReference type="RefSeq" id="XP_028151490.1"/>
    </source>
</evidence>
<organism evidence="2">
    <name type="scientific">Diabrotica virgifera virgifera</name>
    <name type="common">western corn rootworm</name>
    <dbReference type="NCBI Taxonomy" id="50390"/>
    <lineage>
        <taxon>Eukaryota</taxon>
        <taxon>Metazoa</taxon>
        <taxon>Ecdysozoa</taxon>
        <taxon>Arthropoda</taxon>
        <taxon>Hexapoda</taxon>
        <taxon>Insecta</taxon>
        <taxon>Pterygota</taxon>
        <taxon>Neoptera</taxon>
        <taxon>Endopterygota</taxon>
        <taxon>Coleoptera</taxon>
        <taxon>Polyphaga</taxon>
        <taxon>Cucujiformia</taxon>
        <taxon>Chrysomeloidea</taxon>
        <taxon>Chrysomelidae</taxon>
        <taxon>Galerucinae</taxon>
        <taxon>Diabroticina</taxon>
        <taxon>Diabroticites</taxon>
        <taxon>Diabrotica</taxon>
    </lineage>
</organism>
<keyword evidence="1" id="KW-0175">Coiled coil</keyword>
<protein>
    <submittedName>
        <fullName evidence="2">Uncharacterized protein LOC114344861</fullName>
    </submittedName>
</protein>
<proteinExistence type="predicted"/>
<name>A0A6P7H697_DIAVI</name>
<dbReference type="InParanoid" id="A0A6P7H697"/>